<proteinExistence type="predicted"/>
<name>J9FX61_9ZZZZ</name>
<protein>
    <submittedName>
        <fullName evidence="1">Uncharacterized protein</fullName>
    </submittedName>
</protein>
<gene>
    <name evidence="1" type="ORF">EVA_19940</name>
</gene>
<sequence>MMWSLNMRSPPTVWTATASLALQEKRQPLSRKSSVLQRSG</sequence>
<reference evidence="1" key="1">
    <citation type="journal article" date="2012" name="PLoS ONE">
        <title>Gene sets for utilization of primary and secondary nutrition supplies in the distal gut of endangered iberian lynx.</title>
        <authorList>
            <person name="Alcaide M."/>
            <person name="Messina E."/>
            <person name="Richter M."/>
            <person name="Bargiela R."/>
            <person name="Peplies J."/>
            <person name="Huws S.A."/>
            <person name="Newbold C.J."/>
            <person name="Golyshin P.N."/>
            <person name="Simon M.A."/>
            <person name="Lopez G."/>
            <person name="Yakimov M.M."/>
            <person name="Ferrer M."/>
        </authorList>
    </citation>
    <scope>NUCLEOTIDE SEQUENCE</scope>
</reference>
<dbReference type="EMBL" id="AMCI01007839">
    <property type="protein sequence ID" value="EJW91954.1"/>
    <property type="molecule type" value="Genomic_DNA"/>
</dbReference>
<accession>J9FX61</accession>
<evidence type="ECO:0000313" key="1">
    <source>
        <dbReference type="EMBL" id="EJW91954.1"/>
    </source>
</evidence>
<comment type="caution">
    <text evidence="1">The sequence shown here is derived from an EMBL/GenBank/DDBJ whole genome shotgun (WGS) entry which is preliminary data.</text>
</comment>
<dbReference type="AlphaFoldDB" id="J9FX61"/>
<organism evidence="1">
    <name type="scientific">gut metagenome</name>
    <dbReference type="NCBI Taxonomy" id="749906"/>
    <lineage>
        <taxon>unclassified sequences</taxon>
        <taxon>metagenomes</taxon>
        <taxon>organismal metagenomes</taxon>
    </lineage>
</organism>